<evidence type="ECO:0000256" key="1">
    <source>
        <dbReference type="ARBA" id="ARBA00005953"/>
    </source>
</evidence>
<comment type="similarity">
    <text evidence="1">Belongs to the 4-hydroxybenzoyl-CoA thioesterase family.</text>
</comment>
<dbReference type="EMBL" id="BBML01000002">
    <property type="protein sequence ID" value="GAK96547.1"/>
    <property type="molecule type" value="Genomic_DNA"/>
</dbReference>
<comment type="caution">
    <text evidence="3">The sequence shown here is derived from an EMBL/GenBank/DDBJ whole genome shotgun (WGS) entry which is preliminary data.</text>
</comment>
<evidence type="ECO:0000313" key="4">
    <source>
        <dbReference type="Proteomes" id="UP000029221"/>
    </source>
</evidence>
<dbReference type="AlphaFoldDB" id="A0A090Q2Y6"/>
<dbReference type="PANTHER" id="PTHR31793">
    <property type="entry name" value="4-HYDROXYBENZOYL-COA THIOESTERASE FAMILY MEMBER"/>
    <property type="match status" value="1"/>
</dbReference>
<gene>
    <name evidence="3" type="ORF">JCM19294_2060</name>
</gene>
<dbReference type="SUPFAM" id="SSF54637">
    <property type="entry name" value="Thioesterase/thiol ester dehydrase-isomerase"/>
    <property type="match status" value="1"/>
</dbReference>
<keyword evidence="2" id="KW-0378">Hydrolase</keyword>
<sequence>MKEELPIYSKELFVTDEHIDQNGHVNNVIYVQWVNDIALEHWFSKSNQKQQKEVLWFLVKHTINYKSQAVIGDRIIIKTQVGRATNVRYERLVNIYNADSNQLLASSKTDWCAVNPDGKIIKISQEIRDLFEVK</sequence>
<reference evidence="3" key="1">
    <citation type="journal article" date="2014" name="Genome Announc.">
        <title>Draft Genome Sequences of Marine Flavobacterium Nonlabens Strains NR17, NR24, NR27, NR32, NR33, and Ara13.</title>
        <authorList>
            <person name="Nakanishi M."/>
            <person name="Meirelles P."/>
            <person name="Suzuki R."/>
            <person name="Takatani N."/>
            <person name="Mino S."/>
            <person name="Suda W."/>
            <person name="Oshima K."/>
            <person name="Hattori M."/>
            <person name="Ohkuma M."/>
            <person name="Hosokawa M."/>
            <person name="Miyashita K."/>
            <person name="Thompson F.L."/>
            <person name="Niwa A."/>
            <person name="Sawabe T."/>
            <person name="Sawabe T."/>
        </authorList>
    </citation>
    <scope>NUCLEOTIDE SEQUENCE [LARGE SCALE GENOMIC DNA]</scope>
    <source>
        <strain evidence="3">JCM 19294</strain>
    </source>
</reference>
<proteinExistence type="inferred from homology"/>
<name>A0A090Q2Y6_9FLAO</name>
<dbReference type="CDD" id="cd00586">
    <property type="entry name" value="4HBT"/>
    <property type="match status" value="1"/>
</dbReference>
<dbReference type="PANTHER" id="PTHR31793:SF27">
    <property type="entry name" value="NOVEL THIOESTERASE SUPERFAMILY DOMAIN AND SAPOSIN A-TYPE DOMAIN CONTAINING PROTEIN (0610012H03RIK)"/>
    <property type="match status" value="1"/>
</dbReference>
<dbReference type="InterPro" id="IPR050563">
    <property type="entry name" value="4-hydroxybenzoyl-CoA_TE"/>
</dbReference>
<evidence type="ECO:0000313" key="3">
    <source>
        <dbReference type="EMBL" id="GAK96547.1"/>
    </source>
</evidence>
<protein>
    <submittedName>
        <fullName evidence="3">Thioesterase superfamily</fullName>
    </submittedName>
</protein>
<dbReference type="Pfam" id="PF13279">
    <property type="entry name" value="4HBT_2"/>
    <property type="match status" value="1"/>
</dbReference>
<dbReference type="RefSeq" id="WP_235783955.1">
    <property type="nucleotide sequence ID" value="NZ_BBML01000002.1"/>
</dbReference>
<dbReference type="GO" id="GO:0047617">
    <property type="term" value="F:fatty acyl-CoA hydrolase activity"/>
    <property type="evidence" value="ECO:0007669"/>
    <property type="project" value="TreeGrafter"/>
</dbReference>
<evidence type="ECO:0000256" key="2">
    <source>
        <dbReference type="ARBA" id="ARBA00022801"/>
    </source>
</evidence>
<dbReference type="InterPro" id="IPR029069">
    <property type="entry name" value="HotDog_dom_sf"/>
</dbReference>
<keyword evidence="4" id="KW-1185">Reference proteome</keyword>
<accession>A0A090Q2Y6</accession>
<organism evidence="3 4">
    <name type="scientific">Nonlabens tegetincola</name>
    <dbReference type="NCBI Taxonomy" id="323273"/>
    <lineage>
        <taxon>Bacteria</taxon>
        <taxon>Pseudomonadati</taxon>
        <taxon>Bacteroidota</taxon>
        <taxon>Flavobacteriia</taxon>
        <taxon>Flavobacteriales</taxon>
        <taxon>Flavobacteriaceae</taxon>
        <taxon>Nonlabens</taxon>
    </lineage>
</organism>
<dbReference type="eggNOG" id="COG0824">
    <property type="taxonomic scope" value="Bacteria"/>
</dbReference>
<dbReference type="Proteomes" id="UP000029221">
    <property type="component" value="Unassembled WGS sequence"/>
</dbReference>
<dbReference type="Gene3D" id="3.10.129.10">
    <property type="entry name" value="Hotdog Thioesterase"/>
    <property type="match status" value="1"/>
</dbReference>
<dbReference type="STRING" id="319236.BST91_07615"/>